<dbReference type="SMART" id="SM01169">
    <property type="entry name" value="DUF1943"/>
    <property type="match status" value="1"/>
</dbReference>
<dbReference type="GeneTree" id="ENSGT00530000064273"/>
<dbReference type="EMBL" id="AYCK01012685">
    <property type="status" value="NOT_ANNOTATED_CDS"/>
    <property type="molecule type" value="Genomic_DNA"/>
</dbReference>
<dbReference type="Ensembl" id="ENSPFOT00000022256.1">
    <property type="protein sequence ID" value="ENSPFOP00000027966.1"/>
    <property type="gene ID" value="ENSPFOG00000022877.1"/>
</dbReference>
<keyword evidence="4" id="KW-1185">Reference proteome</keyword>
<dbReference type="Pfam" id="PF01347">
    <property type="entry name" value="Vitellogenin_N"/>
    <property type="match status" value="1"/>
</dbReference>
<dbReference type="STRING" id="48698.ENSPFOP00000027966"/>
<dbReference type="Pfam" id="PF09172">
    <property type="entry name" value="Vit_open_b-sht"/>
    <property type="match status" value="1"/>
</dbReference>
<accession>A0A096M975</accession>
<name>A0A096M975_POEFO</name>
<dbReference type="OMA" id="HMENFEP"/>
<dbReference type="eggNOG" id="KOG4338">
    <property type="taxonomic scope" value="Eukaryota"/>
</dbReference>
<dbReference type="SUPFAM" id="SSF56968">
    <property type="entry name" value="Lipovitellin-phosvitin complex, beta-sheet shell regions"/>
    <property type="match status" value="1"/>
</dbReference>
<comment type="caution">
    <text evidence="1">Lacks conserved residue(s) required for the propagation of feature annotation.</text>
</comment>
<evidence type="ECO:0000313" key="4">
    <source>
        <dbReference type="Proteomes" id="UP000028760"/>
    </source>
</evidence>
<dbReference type="InterPro" id="IPR015819">
    <property type="entry name" value="Lipid_transp_b-sht_shell"/>
</dbReference>
<sequence>FLELVFQLKDMTLPQLKTLWQESSFKCRNDWQPLLEALPACGSENCILLLTELVLNNELEEGQVNSFLTTLALIPHPSPQIIGSINGFLVRQELRAKAMLAGSSLIYQMCQRFQASCGETPQVQFFMQTIQETLNAGCGEKEPHQIRELIYALKSVGNSGVNAASFIPLLSRCLLGHQTELELKVAAVQAFRRFPCSADRSVLLQLYRCSREDLEVRIAAYQQLMLCPDQEVFEVVKTTLKNETSSQVGSFVWSHLTNILRSEDPVKQTLIQLLPDDIISRDFEAEFWKYSSYSDHTFVSGFGIKNLETSLIFSPKSFLPRSISANLTMYLHGRAHNLLEVDLHMENFEPLLRSAFGQKTEGEPTAKTAPNPYSNRSTWCPKLFSPVSKELKVRKSLQLFGRRKADEEKPRCRVSVKIFGNELSVFTCDDVSDQIHQGSLSLAGLAVKLLKGHEVHLSHRGVLMAEELRLPSLSGVPINLGINMTSLLSLHLKGRVNYRDTSHFSLNGYVRPNAYVGLSARMGVDGAPGQAAVEWLAELRSSPSLDGSFQLQEGREVRVTLNTPQDFMDVISVSSRVFQLSGDHREEMKGPKSRIQKTTCTPKSWSKLIGWQLCSNVSYPSLPSGVALPPTGPAHLSLRLLKLDRGLHYYLLEAAYSLHYKRGTWLPREASIHLLLATPQSSIPRDMSLDLAFSSHRVLLRIKHPQKTIVLQGQFDQEMNIKSGKLELIIDNVHFY</sequence>
<reference evidence="4" key="1">
    <citation type="submission" date="2013-10" db="EMBL/GenBank/DDBJ databases">
        <authorList>
            <person name="Schartl M."/>
            <person name="Warren W."/>
        </authorList>
    </citation>
    <scope>NUCLEOTIDE SEQUENCE [LARGE SCALE GENOMIC DNA]</scope>
    <source>
        <strain evidence="4">female</strain>
    </source>
</reference>
<organism evidence="3 4">
    <name type="scientific">Poecilia formosa</name>
    <name type="common">Amazon molly</name>
    <name type="synonym">Limia formosa</name>
    <dbReference type="NCBI Taxonomy" id="48698"/>
    <lineage>
        <taxon>Eukaryota</taxon>
        <taxon>Metazoa</taxon>
        <taxon>Chordata</taxon>
        <taxon>Craniata</taxon>
        <taxon>Vertebrata</taxon>
        <taxon>Euteleostomi</taxon>
        <taxon>Actinopterygii</taxon>
        <taxon>Neopterygii</taxon>
        <taxon>Teleostei</taxon>
        <taxon>Neoteleostei</taxon>
        <taxon>Acanthomorphata</taxon>
        <taxon>Ovalentaria</taxon>
        <taxon>Atherinomorphae</taxon>
        <taxon>Cyprinodontiformes</taxon>
        <taxon>Poeciliidae</taxon>
        <taxon>Poeciliinae</taxon>
        <taxon>Poecilia</taxon>
    </lineage>
</organism>
<dbReference type="Gene3D" id="2.20.50.20">
    <property type="entry name" value="Lipovitellin. Chain A, domain 3"/>
    <property type="match status" value="1"/>
</dbReference>
<dbReference type="PANTHER" id="PTHR37860">
    <property type="entry name" value="AGAP008810-PA"/>
    <property type="match status" value="1"/>
</dbReference>
<protein>
    <submittedName>
        <fullName evidence="3">Si:dkeyp-106c3.3</fullName>
    </submittedName>
</protein>
<reference evidence="3" key="3">
    <citation type="submission" date="2025-09" db="UniProtKB">
        <authorList>
            <consortium name="Ensembl"/>
        </authorList>
    </citation>
    <scope>IDENTIFICATION</scope>
</reference>
<evidence type="ECO:0000313" key="3">
    <source>
        <dbReference type="Ensembl" id="ENSPFOP00000027966.1"/>
    </source>
</evidence>
<dbReference type="InterPro" id="IPR011030">
    <property type="entry name" value="Lipovitellin_superhlx_dom"/>
</dbReference>
<dbReference type="InterPro" id="IPR015817">
    <property type="entry name" value="Vitellinogen_open_b-sht_sub1"/>
</dbReference>
<proteinExistence type="predicted"/>
<dbReference type="InterPro" id="IPR015255">
    <property type="entry name" value="Vitellinogen_open_b-sht"/>
</dbReference>
<dbReference type="InterPro" id="IPR001747">
    <property type="entry name" value="Vitellogenin_N"/>
</dbReference>
<dbReference type="Gene3D" id="1.25.10.20">
    <property type="entry name" value="Vitellinogen, superhelical"/>
    <property type="match status" value="1"/>
</dbReference>
<evidence type="ECO:0000256" key="1">
    <source>
        <dbReference type="PROSITE-ProRule" id="PRU00557"/>
    </source>
</evidence>
<dbReference type="AlphaFoldDB" id="A0A096M975"/>
<dbReference type="SUPFAM" id="SSF48431">
    <property type="entry name" value="Lipovitellin-phosvitin complex, superhelical domain"/>
    <property type="match status" value="1"/>
</dbReference>
<dbReference type="Gene3D" id="2.20.80.10">
    <property type="entry name" value="Lipovitellin-phosvitin complex, chain A, domain 4"/>
    <property type="match status" value="1"/>
</dbReference>
<evidence type="ECO:0000259" key="2">
    <source>
        <dbReference type="PROSITE" id="PS51211"/>
    </source>
</evidence>
<dbReference type="GO" id="GO:0005319">
    <property type="term" value="F:lipid transporter activity"/>
    <property type="evidence" value="ECO:0007669"/>
    <property type="project" value="InterPro"/>
</dbReference>
<feature type="domain" description="Vitellogenin" evidence="2">
    <location>
        <begin position="1"/>
        <end position="323"/>
    </location>
</feature>
<dbReference type="PANTHER" id="PTHR37860:SF2">
    <property type="entry name" value="VITELLOGENIN DOMAIN-CONTAINING PROTEIN"/>
    <property type="match status" value="1"/>
</dbReference>
<dbReference type="Proteomes" id="UP000028760">
    <property type="component" value="Unassembled WGS sequence"/>
</dbReference>
<dbReference type="PROSITE" id="PS51211">
    <property type="entry name" value="VITELLOGENIN"/>
    <property type="match status" value="1"/>
</dbReference>
<reference evidence="3" key="2">
    <citation type="submission" date="2025-08" db="UniProtKB">
        <authorList>
            <consortium name="Ensembl"/>
        </authorList>
    </citation>
    <scope>IDENTIFICATION</scope>
</reference>